<dbReference type="PANTHER" id="PTHR40661:SF3">
    <property type="entry name" value="FELS-1 PROPHAGE TRANSCRIPTIONAL REGULATOR"/>
    <property type="match status" value="1"/>
</dbReference>
<organism evidence="7 8">
    <name type="scientific">Candidatus Lambdaproteobacteria bacterium RIFOXYD2_FULL_56_26</name>
    <dbReference type="NCBI Taxonomy" id="1817773"/>
    <lineage>
        <taxon>Bacteria</taxon>
        <taxon>Pseudomonadati</taxon>
        <taxon>Pseudomonadota</taxon>
        <taxon>Candidatus Lambdaproteobacteria</taxon>
    </lineage>
</organism>
<evidence type="ECO:0000313" key="8">
    <source>
        <dbReference type="Proteomes" id="UP000177583"/>
    </source>
</evidence>
<dbReference type="PROSITE" id="PS00501">
    <property type="entry name" value="SPASE_I_1"/>
    <property type="match status" value="1"/>
</dbReference>
<dbReference type="Pfam" id="PF00717">
    <property type="entry name" value="Peptidase_S24"/>
    <property type="match status" value="1"/>
</dbReference>
<dbReference type="InterPro" id="IPR019756">
    <property type="entry name" value="Pept_S26A_signal_pept_1_Ser-AS"/>
</dbReference>
<proteinExistence type="predicted"/>
<dbReference type="GO" id="GO:0006508">
    <property type="term" value="P:proteolysis"/>
    <property type="evidence" value="ECO:0007669"/>
    <property type="project" value="UniProtKB-KW"/>
</dbReference>
<dbReference type="InterPro" id="IPR015927">
    <property type="entry name" value="Peptidase_S24_S26A/B/C"/>
</dbReference>
<keyword evidence="5" id="KW-0804">Transcription</keyword>
<evidence type="ECO:0000259" key="6">
    <source>
        <dbReference type="Pfam" id="PF00717"/>
    </source>
</evidence>
<evidence type="ECO:0000256" key="4">
    <source>
        <dbReference type="ARBA" id="ARBA00023125"/>
    </source>
</evidence>
<dbReference type="GO" id="GO:0016020">
    <property type="term" value="C:membrane"/>
    <property type="evidence" value="ECO:0007669"/>
    <property type="project" value="InterPro"/>
</dbReference>
<dbReference type="InterPro" id="IPR036286">
    <property type="entry name" value="LexA/Signal_pep-like_sf"/>
</dbReference>
<dbReference type="EMBL" id="MFNF01000065">
    <property type="protein sequence ID" value="OGG98915.1"/>
    <property type="molecule type" value="Genomic_DNA"/>
</dbReference>
<dbReference type="GO" id="GO:0003677">
    <property type="term" value="F:DNA binding"/>
    <property type="evidence" value="ECO:0007669"/>
    <property type="project" value="UniProtKB-KW"/>
</dbReference>
<dbReference type="CDD" id="cd06529">
    <property type="entry name" value="S24_LexA-like"/>
    <property type="match status" value="1"/>
</dbReference>
<dbReference type="SUPFAM" id="SSF51306">
    <property type="entry name" value="LexA/Signal peptidase"/>
    <property type="match status" value="1"/>
</dbReference>
<sequence length="309" mass="35148">MEIIELAFVAGLSSFKSLNNKARKQNWPHIKQQRAYGSPIHLYPLSGLPDDLQIAWAMWDQEKVTQAVEKERSKPGGGKSNRIPLGIGTNLAQRALSLPIRTTYFQTLTKTDLLNGIQKRIYDGYSRGLCPAAREILLERFPQLATIAPEAENILVAEEASTWGQTHLEDQFVYVPHYKIEAAAGFGSIIDSEQIINYLAFHKDWIRNRLRVSLEGLALINVIGDSMEPTLRHNDLILIDMAQRTIKDGLLYVLRIENNLIVKRLERLLDGTIKLRSDNSIYSDQLLNPKNEDEHPQIVGRVIWFGREI</sequence>
<dbReference type="GO" id="GO:0004252">
    <property type="term" value="F:serine-type endopeptidase activity"/>
    <property type="evidence" value="ECO:0007669"/>
    <property type="project" value="InterPro"/>
</dbReference>
<keyword evidence="1" id="KW-0645">Protease</keyword>
<gene>
    <name evidence="7" type="ORF">A2557_12925</name>
</gene>
<feature type="domain" description="Peptidase S24/S26A/S26B/S26C" evidence="6">
    <location>
        <begin position="181"/>
        <end position="303"/>
    </location>
</feature>
<evidence type="ECO:0000256" key="1">
    <source>
        <dbReference type="ARBA" id="ARBA00022670"/>
    </source>
</evidence>
<dbReference type="Gene3D" id="2.10.109.10">
    <property type="entry name" value="Umud Fragment, subunit A"/>
    <property type="match status" value="1"/>
</dbReference>
<evidence type="ECO:0000313" key="7">
    <source>
        <dbReference type="EMBL" id="OGG98915.1"/>
    </source>
</evidence>
<evidence type="ECO:0000256" key="2">
    <source>
        <dbReference type="ARBA" id="ARBA00022801"/>
    </source>
</evidence>
<keyword evidence="3" id="KW-0805">Transcription regulation</keyword>
<keyword evidence="2" id="KW-0378">Hydrolase</keyword>
<evidence type="ECO:0000256" key="3">
    <source>
        <dbReference type="ARBA" id="ARBA00023015"/>
    </source>
</evidence>
<dbReference type="InterPro" id="IPR039418">
    <property type="entry name" value="LexA-like"/>
</dbReference>
<reference evidence="7 8" key="1">
    <citation type="journal article" date="2016" name="Nat. Commun.">
        <title>Thousands of microbial genomes shed light on interconnected biogeochemical processes in an aquifer system.</title>
        <authorList>
            <person name="Anantharaman K."/>
            <person name="Brown C.T."/>
            <person name="Hug L.A."/>
            <person name="Sharon I."/>
            <person name="Castelle C.J."/>
            <person name="Probst A.J."/>
            <person name="Thomas B.C."/>
            <person name="Singh A."/>
            <person name="Wilkins M.J."/>
            <person name="Karaoz U."/>
            <person name="Brodie E.L."/>
            <person name="Williams K.H."/>
            <person name="Hubbard S.S."/>
            <person name="Banfield J.F."/>
        </authorList>
    </citation>
    <scope>NUCLEOTIDE SEQUENCE [LARGE SCALE GENOMIC DNA]</scope>
</reference>
<comment type="caution">
    <text evidence="7">The sequence shown here is derived from an EMBL/GenBank/DDBJ whole genome shotgun (WGS) entry which is preliminary data.</text>
</comment>
<evidence type="ECO:0000256" key="5">
    <source>
        <dbReference type="ARBA" id="ARBA00023163"/>
    </source>
</evidence>
<name>A0A1F6GLC5_9PROT</name>
<keyword evidence="4" id="KW-0238">DNA-binding</keyword>
<protein>
    <recommendedName>
        <fullName evidence="6">Peptidase S24/S26A/S26B/S26C domain-containing protein</fullName>
    </recommendedName>
</protein>
<accession>A0A1F6GLC5</accession>
<dbReference type="PANTHER" id="PTHR40661">
    <property type="match status" value="1"/>
</dbReference>
<dbReference type="Proteomes" id="UP000177583">
    <property type="component" value="Unassembled WGS sequence"/>
</dbReference>
<dbReference type="AlphaFoldDB" id="A0A1F6GLC5"/>